<feature type="domain" description="LysM" evidence="3">
    <location>
        <begin position="725"/>
        <end position="768"/>
    </location>
</feature>
<feature type="domain" description="LysM" evidence="3">
    <location>
        <begin position="443"/>
        <end position="486"/>
    </location>
</feature>
<feature type="region of interest" description="Disordered" evidence="1">
    <location>
        <begin position="109"/>
        <end position="150"/>
    </location>
</feature>
<feature type="signal peptide" evidence="2">
    <location>
        <begin position="1"/>
        <end position="20"/>
    </location>
</feature>
<evidence type="ECO:0000313" key="4">
    <source>
        <dbReference type="EMBL" id="MVX58276.1"/>
    </source>
</evidence>
<dbReference type="AlphaFoldDB" id="A0A7X3G703"/>
<dbReference type="PROSITE" id="PS51782">
    <property type="entry name" value="LYSM"/>
    <property type="match status" value="7"/>
</dbReference>
<dbReference type="SUPFAM" id="SSF54106">
    <property type="entry name" value="LysM domain"/>
    <property type="match status" value="7"/>
</dbReference>
<dbReference type="CDD" id="cd00118">
    <property type="entry name" value="LysM"/>
    <property type="match status" value="7"/>
</dbReference>
<keyword evidence="2" id="KW-0732">Signal</keyword>
<dbReference type="InterPro" id="IPR018392">
    <property type="entry name" value="LysM"/>
</dbReference>
<organism evidence="4 5">
    <name type="scientific">Streptococcus danieliae</name>
    <dbReference type="NCBI Taxonomy" id="747656"/>
    <lineage>
        <taxon>Bacteria</taxon>
        <taxon>Bacillati</taxon>
        <taxon>Bacillota</taxon>
        <taxon>Bacilli</taxon>
        <taxon>Lactobacillales</taxon>
        <taxon>Streptococcaceae</taxon>
        <taxon>Streptococcus</taxon>
    </lineage>
</organism>
<dbReference type="PANTHER" id="PTHR33734:SF22">
    <property type="entry name" value="MEMBRANE-BOUND LYTIC MUREIN TRANSGLYCOSYLASE D"/>
    <property type="match status" value="1"/>
</dbReference>
<evidence type="ECO:0000313" key="5">
    <source>
        <dbReference type="Proteomes" id="UP000461595"/>
    </source>
</evidence>
<dbReference type="EMBL" id="WSRS01000005">
    <property type="protein sequence ID" value="MVX58276.1"/>
    <property type="molecule type" value="Genomic_DNA"/>
</dbReference>
<dbReference type="PANTHER" id="PTHR33734">
    <property type="entry name" value="LYSM DOMAIN-CONTAINING GPI-ANCHORED PROTEIN 2"/>
    <property type="match status" value="1"/>
</dbReference>
<evidence type="ECO:0000259" key="3">
    <source>
        <dbReference type="PROSITE" id="PS51782"/>
    </source>
</evidence>
<dbReference type="Pfam" id="PF01476">
    <property type="entry name" value="LysM"/>
    <property type="match status" value="7"/>
</dbReference>
<gene>
    <name evidence="4" type="ORF">E5983_01125</name>
</gene>
<dbReference type="RefSeq" id="WP_160332105.1">
    <property type="nucleotide sequence ID" value="NZ_WSRS01000005.1"/>
</dbReference>
<protein>
    <submittedName>
        <fullName evidence="4">LysM peptidoglycan-binding domain-containing protein</fullName>
    </submittedName>
</protein>
<dbReference type="Proteomes" id="UP000461595">
    <property type="component" value="Unassembled WGS sequence"/>
</dbReference>
<dbReference type="OrthoDB" id="2145421at2"/>
<feature type="compositionally biased region" description="Basic and acidic residues" evidence="1">
    <location>
        <begin position="110"/>
        <end position="124"/>
    </location>
</feature>
<evidence type="ECO:0000256" key="1">
    <source>
        <dbReference type="SAM" id="MobiDB-lite"/>
    </source>
</evidence>
<feature type="domain" description="LysM" evidence="3">
    <location>
        <begin position="548"/>
        <end position="591"/>
    </location>
</feature>
<feature type="chain" id="PRO_5039543161" evidence="2">
    <location>
        <begin position="21"/>
        <end position="868"/>
    </location>
</feature>
<name>A0A7X3G703_9STRE</name>
<reference evidence="4 5" key="1">
    <citation type="submission" date="2019-12" db="EMBL/GenBank/DDBJ databases">
        <title>Microbes associate with the intestines of laboratory mice.</title>
        <authorList>
            <person name="Navarre W."/>
            <person name="Wong E."/>
        </authorList>
    </citation>
    <scope>NUCLEOTIDE SEQUENCE [LARGE SCALE GENOMIC DNA]</scope>
    <source>
        <strain evidence="4 5">NM51_B2-22</strain>
    </source>
</reference>
<dbReference type="Gene3D" id="3.10.350.10">
    <property type="entry name" value="LysM domain"/>
    <property type="match status" value="7"/>
</dbReference>
<feature type="domain" description="LysM" evidence="3">
    <location>
        <begin position="780"/>
        <end position="823"/>
    </location>
</feature>
<dbReference type="GO" id="GO:0008932">
    <property type="term" value="F:lytic endotransglycosylase activity"/>
    <property type="evidence" value="ECO:0007669"/>
    <property type="project" value="TreeGrafter"/>
</dbReference>
<dbReference type="InterPro" id="IPR036779">
    <property type="entry name" value="LysM_dom_sf"/>
</dbReference>
<feature type="domain" description="LysM" evidence="3">
    <location>
        <begin position="613"/>
        <end position="656"/>
    </location>
</feature>
<feature type="domain" description="LysM" evidence="3">
    <location>
        <begin position="496"/>
        <end position="539"/>
    </location>
</feature>
<comment type="caution">
    <text evidence="4">The sequence shown here is derived from an EMBL/GenBank/DDBJ whole genome shotgun (WGS) entry which is preliminary data.</text>
</comment>
<evidence type="ECO:0000256" key="2">
    <source>
        <dbReference type="SAM" id="SignalP"/>
    </source>
</evidence>
<feature type="domain" description="LysM" evidence="3">
    <location>
        <begin position="669"/>
        <end position="712"/>
    </location>
</feature>
<proteinExistence type="predicted"/>
<accession>A0A7X3G703</accession>
<sequence length="868" mass="96703">MRKKHLYRTLLLSNILLVLANPDFHEGKVSADEKVNSAETELQVEISETPLDDAANFQIPEANPYTVPPSLPQEAPKSVENNTTTNLDIQTVPQSNEVEFVTETAIGTNPDKDIEKTADRDTDTKLSTSENLVPNRPFRRVSNNDSDDIDPKFEEKVQQYLTNLTPEEHQLLQASPDLDSKRKIFEDILVRQINEEYSLKELEEFKKTLTEQQVAELEQASNLVAFETTLKTFHQTAQAQRDFENLLDHLILESTEEEFKQLQAASSNPDRFTQTILELSAQKAQTTTSTKPFRVAAAIPLLIKAAPYIIAGAKALGSVLVAKGLAYLGSQAINYSYQQVQAQAAQRQRAQYAAMAKSYTNQQARIQAISQAQSYTYTAPGQYAIQHYTYQPTPSYGYSPSYSYAPQSVGSYAAPTRAYGQVAANVFYYTGVSKLPVYNLSGVKHTVLPNESVWSISQKYNIQMNDLVIWNGLTNGLIHPGQKVVVKPDTLINNGLQHQVLPNESVWSISHKYGIAMADFVAWNNIQQNTIHPGQKVYIKPKSWAQKARYIVKAGDTLWRIAKEHGVTIDDLVRWNKVSNFTIHPGDALITTQPPINPTPAVITKQPLPQLGALYTVKAGDSIWKIAHDHKITMQELLDWNQISNQTIHPGQQLVTQKPTSPAASTASSSYTVKAGDSVWKIAHDHGISMDDLVKWNNISNFTIHPGQQLTVQKPTTASTITADKSYTVKAGDSVWKIANDHGISMDDLVKWNNISNFTIHPGEVLILKQPTEAPYFGLTTHTVQAGESVWLIAQKYDITMDELVKWNNISNFAIHPGQRVITGRKPTNAEARAQAKKLGYTEYKGTENSRNALIFKGTSKNPSFSSN</sequence>
<dbReference type="SMART" id="SM00257">
    <property type="entry name" value="LysM"/>
    <property type="match status" value="7"/>
</dbReference>